<dbReference type="PROSITE" id="PS50032">
    <property type="entry name" value="KA1"/>
    <property type="match status" value="1"/>
</dbReference>
<dbReference type="AlphaFoldDB" id="A0AAD7XXU1"/>
<dbReference type="FunFam" id="1.10.510.10:FF:000571">
    <property type="entry name" value="Maternal embryonic leucine zipper kinase"/>
    <property type="match status" value="1"/>
</dbReference>
<evidence type="ECO:0000256" key="6">
    <source>
        <dbReference type="ARBA" id="ARBA00022840"/>
    </source>
</evidence>
<keyword evidence="5" id="KW-0418">Kinase</keyword>
<dbReference type="Gene3D" id="1.10.510.10">
    <property type="entry name" value="Transferase(Phosphotransferase) domain 1"/>
    <property type="match status" value="1"/>
</dbReference>
<organism evidence="13 14">
    <name type="scientific">Lichtheimia ornata</name>
    <dbReference type="NCBI Taxonomy" id="688661"/>
    <lineage>
        <taxon>Eukaryota</taxon>
        <taxon>Fungi</taxon>
        <taxon>Fungi incertae sedis</taxon>
        <taxon>Mucoromycota</taxon>
        <taxon>Mucoromycotina</taxon>
        <taxon>Mucoromycetes</taxon>
        <taxon>Mucorales</taxon>
        <taxon>Lichtheimiaceae</taxon>
        <taxon>Lichtheimia</taxon>
    </lineage>
</organism>
<dbReference type="RefSeq" id="XP_058341846.1">
    <property type="nucleotide sequence ID" value="XM_058487285.1"/>
</dbReference>
<evidence type="ECO:0000313" key="13">
    <source>
        <dbReference type="EMBL" id="KAJ8656933.1"/>
    </source>
</evidence>
<keyword evidence="14" id="KW-1185">Reference proteome</keyword>
<feature type="domain" description="KA1" evidence="12">
    <location>
        <begin position="460"/>
        <end position="510"/>
    </location>
</feature>
<gene>
    <name evidence="13" type="ORF">O0I10_007267</name>
</gene>
<dbReference type="Pfam" id="PF02149">
    <property type="entry name" value="KA1"/>
    <property type="match status" value="1"/>
</dbReference>
<dbReference type="InterPro" id="IPR008271">
    <property type="entry name" value="Ser/Thr_kinase_AS"/>
</dbReference>
<dbReference type="GO" id="GO:0005524">
    <property type="term" value="F:ATP binding"/>
    <property type="evidence" value="ECO:0007669"/>
    <property type="project" value="UniProtKB-UniRule"/>
</dbReference>
<evidence type="ECO:0000256" key="3">
    <source>
        <dbReference type="ARBA" id="ARBA00022679"/>
    </source>
</evidence>
<feature type="binding site" evidence="9">
    <location>
        <position position="43"/>
    </location>
    <ligand>
        <name>ATP</name>
        <dbReference type="ChEBI" id="CHEBI:30616"/>
    </ligand>
</feature>
<sequence>MVSRHRKRVTLGPYLLLSTLGKGEFAKVKLGIHVESGQKVAIKLIKMDDMDRSRRIRIDREINVLKAVNHPNIVKMYSVIETRKTMGIVLECATGGELFDYINSRRRLKETEARRLFAQLVDGVHHLHQRQIIHRDLKLENLLLDHHHNLLIIDFGFAHVGSQEQQHEMIASYEEGQLPCSLLETACGSPCYAAPELVLTEEGYKGTAADIWSCGVILYAMLCGHLPYQDDNLHQLYRTMVSQPPEFPDHVSTNARDLIQKMMMPDPEDRCSMATILTHPWLQQDTTSQKTSSGSRLENSNTFSCPVLGGTFSYSNANPRPYSLTTSSSSSRPRKAQSLQHTNEPQSRKPLFMTWLLRKRRGAHMADILTKTVGNDDRPRIYRGTVPEVDQHHIIASTCPHNVIAELKHVATSMDIDIKEERTFKLKCTQMHSNEQLQPSVLSPFRAFLQRRHQRDHKDGSTMQHEIRFNIELRQIENLTQLYVLDMRRIHGDPHTYSDLCKSLVAKFHANRNAYR</sequence>
<feature type="region of interest" description="Disordered" evidence="10">
    <location>
        <begin position="319"/>
        <end position="346"/>
    </location>
</feature>
<evidence type="ECO:0000256" key="4">
    <source>
        <dbReference type="ARBA" id="ARBA00022741"/>
    </source>
</evidence>
<comment type="caution">
    <text evidence="13">The sequence shown here is derived from an EMBL/GenBank/DDBJ whole genome shotgun (WGS) entry which is preliminary data.</text>
</comment>
<dbReference type="InterPro" id="IPR011009">
    <property type="entry name" value="Kinase-like_dom_sf"/>
</dbReference>
<dbReference type="CDD" id="cd14003">
    <property type="entry name" value="STKc_AMPK-like"/>
    <property type="match status" value="1"/>
</dbReference>
<dbReference type="SUPFAM" id="SSF56112">
    <property type="entry name" value="Protein kinase-like (PK-like)"/>
    <property type="match status" value="1"/>
</dbReference>
<dbReference type="Pfam" id="PF00069">
    <property type="entry name" value="Pkinase"/>
    <property type="match status" value="1"/>
</dbReference>
<dbReference type="InterPro" id="IPR001772">
    <property type="entry name" value="KA1_dom"/>
</dbReference>
<dbReference type="Proteomes" id="UP001234581">
    <property type="component" value="Unassembled WGS sequence"/>
</dbReference>
<dbReference type="InterPro" id="IPR028375">
    <property type="entry name" value="KA1/Ssp2_C"/>
</dbReference>
<evidence type="ECO:0000256" key="7">
    <source>
        <dbReference type="ARBA" id="ARBA00047899"/>
    </source>
</evidence>
<dbReference type="EC" id="2.7.11.1" evidence="1"/>
<evidence type="ECO:0000313" key="14">
    <source>
        <dbReference type="Proteomes" id="UP001234581"/>
    </source>
</evidence>
<protein>
    <recommendedName>
        <fullName evidence="1">non-specific serine/threonine protein kinase</fullName>
        <ecNumber evidence="1">2.7.11.1</ecNumber>
    </recommendedName>
</protein>
<name>A0AAD7XXU1_9FUNG</name>
<dbReference type="GO" id="GO:0004674">
    <property type="term" value="F:protein serine/threonine kinase activity"/>
    <property type="evidence" value="ECO:0007669"/>
    <property type="project" value="UniProtKB-KW"/>
</dbReference>
<dbReference type="Gene3D" id="3.30.310.80">
    <property type="entry name" value="Kinase associated domain 1, KA1"/>
    <property type="match status" value="1"/>
</dbReference>
<evidence type="ECO:0000256" key="5">
    <source>
        <dbReference type="ARBA" id="ARBA00022777"/>
    </source>
</evidence>
<dbReference type="PROSITE" id="PS50011">
    <property type="entry name" value="PROTEIN_KINASE_DOM"/>
    <property type="match status" value="1"/>
</dbReference>
<dbReference type="PROSITE" id="PS00108">
    <property type="entry name" value="PROTEIN_KINASE_ST"/>
    <property type="match status" value="1"/>
</dbReference>
<evidence type="ECO:0000256" key="2">
    <source>
        <dbReference type="ARBA" id="ARBA00022527"/>
    </source>
</evidence>
<keyword evidence="3" id="KW-0808">Transferase</keyword>
<dbReference type="SUPFAM" id="SSF103243">
    <property type="entry name" value="KA1-like"/>
    <property type="match status" value="1"/>
</dbReference>
<evidence type="ECO:0000256" key="8">
    <source>
        <dbReference type="ARBA" id="ARBA00048679"/>
    </source>
</evidence>
<accession>A0AAD7XXU1</accession>
<dbReference type="GO" id="GO:0035556">
    <property type="term" value="P:intracellular signal transduction"/>
    <property type="evidence" value="ECO:0007669"/>
    <property type="project" value="TreeGrafter"/>
</dbReference>
<keyword evidence="4 9" id="KW-0547">Nucleotide-binding</keyword>
<comment type="catalytic activity">
    <reaction evidence="8">
        <text>L-seryl-[protein] + ATP = O-phospho-L-seryl-[protein] + ADP + H(+)</text>
        <dbReference type="Rhea" id="RHEA:17989"/>
        <dbReference type="Rhea" id="RHEA-COMP:9863"/>
        <dbReference type="Rhea" id="RHEA-COMP:11604"/>
        <dbReference type="ChEBI" id="CHEBI:15378"/>
        <dbReference type="ChEBI" id="CHEBI:29999"/>
        <dbReference type="ChEBI" id="CHEBI:30616"/>
        <dbReference type="ChEBI" id="CHEBI:83421"/>
        <dbReference type="ChEBI" id="CHEBI:456216"/>
        <dbReference type="EC" id="2.7.11.1"/>
    </reaction>
</comment>
<dbReference type="GeneID" id="83214676"/>
<evidence type="ECO:0000259" key="12">
    <source>
        <dbReference type="PROSITE" id="PS50032"/>
    </source>
</evidence>
<feature type="domain" description="Protein kinase" evidence="11">
    <location>
        <begin position="14"/>
        <end position="282"/>
    </location>
</feature>
<reference evidence="13 14" key="1">
    <citation type="submission" date="2023-03" db="EMBL/GenBank/DDBJ databases">
        <title>Genome sequence of Lichtheimia ornata CBS 291.66.</title>
        <authorList>
            <person name="Mohabir J.T."/>
            <person name="Shea T.P."/>
            <person name="Kurbessoian T."/>
            <person name="Berby B."/>
            <person name="Fontaine J."/>
            <person name="Livny J."/>
            <person name="Gnirke A."/>
            <person name="Stajich J.E."/>
            <person name="Cuomo C.A."/>
        </authorList>
    </citation>
    <scope>NUCLEOTIDE SEQUENCE [LARGE SCALE GENOMIC DNA]</scope>
    <source>
        <strain evidence="13">CBS 291.66</strain>
    </source>
</reference>
<dbReference type="GO" id="GO:0005737">
    <property type="term" value="C:cytoplasm"/>
    <property type="evidence" value="ECO:0007669"/>
    <property type="project" value="TreeGrafter"/>
</dbReference>
<comment type="catalytic activity">
    <reaction evidence="7">
        <text>L-threonyl-[protein] + ATP = O-phospho-L-threonyl-[protein] + ADP + H(+)</text>
        <dbReference type="Rhea" id="RHEA:46608"/>
        <dbReference type="Rhea" id="RHEA-COMP:11060"/>
        <dbReference type="Rhea" id="RHEA-COMP:11605"/>
        <dbReference type="ChEBI" id="CHEBI:15378"/>
        <dbReference type="ChEBI" id="CHEBI:30013"/>
        <dbReference type="ChEBI" id="CHEBI:30616"/>
        <dbReference type="ChEBI" id="CHEBI:61977"/>
        <dbReference type="ChEBI" id="CHEBI:456216"/>
        <dbReference type="EC" id="2.7.11.1"/>
    </reaction>
</comment>
<keyword evidence="6 9" id="KW-0067">ATP-binding</keyword>
<evidence type="ECO:0000256" key="10">
    <source>
        <dbReference type="SAM" id="MobiDB-lite"/>
    </source>
</evidence>
<dbReference type="PROSITE" id="PS00107">
    <property type="entry name" value="PROTEIN_KINASE_ATP"/>
    <property type="match status" value="1"/>
</dbReference>
<dbReference type="EMBL" id="JARTCD010000035">
    <property type="protein sequence ID" value="KAJ8656933.1"/>
    <property type="molecule type" value="Genomic_DNA"/>
</dbReference>
<proteinExistence type="predicted"/>
<dbReference type="InterPro" id="IPR000719">
    <property type="entry name" value="Prot_kinase_dom"/>
</dbReference>
<dbReference type="PANTHER" id="PTHR24346:SF110">
    <property type="entry name" value="NON-SPECIFIC SERINE_THREONINE PROTEIN KINASE"/>
    <property type="match status" value="1"/>
</dbReference>
<keyword evidence="2" id="KW-0723">Serine/threonine-protein kinase</keyword>
<dbReference type="InterPro" id="IPR017441">
    <property type="entry name" value="Protein_kinase_ATP_BS"/>
</dbReference>
<dbReference type="SMART" id="SM00220">
    <property type="entry name" value="S_TKc"/>
    <property type="match status" value="1"/>
</dbReference>
<dbReference type="FunFam" id="3.30.200.20:FF:000003">
    <property type="entry name" value="Non-specific serine/threonine protein kinase"/>
    <property type="match status" value="1"/>
</dbReference>
<evidence type="ECO:0000256" key="9">
    <source>
        <dbReference type="PROSITE-ProRule" id="PRU10141"/>
    </source>
</evidence>
<dbReference type="PANTHER" id="PTHR24346">
    <property type="entry name" value="MAP/MICROTUBULE AFFINITY-REGULATING KINASE"/>
    <property type="match status" value="1"/>
</dbReference>
<evidence type="ECO:0000259" key="11">
    <source>
        <dbReference type="PROSITE" id="PS50011"/>
    </source>
</evidence>
<evidence type="ECO:0000256" key="1">
    <source>
        <dbReference type="ARBA" id="ARBA00012513"/>
    </source>
</evidence>